<dbReference type="PANTHER" id="PTHR38015:SF1">
    <property type="entry name" value="OPINE DEHYDROGENASE DOMAIN-CONTAINING PROTEIN"/>
    <property type="match status" value="1"/>
</dbReference>
<dbReference type="Pfam" id="PF02317">
    <property type="entry name" value="Octopine_DH"/>
    <property type="match status" value="1"/>
</dbReference>
<evidence type="ECO:0000259" key="1">
    <source>
        <dbReference type="Pfam" id="PF02317"/>
    </source>
</evidence>
<feature type="domain" description="Opine dehydrogenase" evidence="1">
    <location>
        <begin position="190"/>
        <end position="334"/>
    </location>
</feature>
<dbReference type="EMBL" id="CP078093">
    <property type="protein sequence ID" value="QXM05147.1"/>
    <property type="molecule type" value="Genomic_DNA"/>
</dbReference>
<protein>
    <submittedName>
        <fullName evidence="3">NAD/NADP octopine/nopaline dehydrogenase family protein</fullName>
    </submittedName>
</protein>
<keyword evidence="4" id="KW-1185">Reference proteome</keyword>
<organism evidence="3 4">
    <name type="scientific">Crassaminicella indica</name>
    <dbReference type="NCBI Taxonomy" id="2855394"/>
    <lineage>
        <taxon>Bacteria</taxon>
        <taxon>Bacillati</taxon>
        <taxon>Bacillota</taxon>
        <taxon>Clostridia</taxon>
        <taxon>Eubacteriales</taxon>
        <taxon>Clostridiaceae</taxon>
        <taxon>Crassaminicella</taxon>
    </lineage>
</organism>
<evidence type="ECO:0000313" key="4">
    <source>
        <dbReference type="Proteomes" id="UP000886818"/>
    </source>
</evidence>
<proteinExistence type="predicted"/>
<feature type="domain" description="6-phosphogluconate dehydrogenase NADP-binding" evidence="2">
    <location>
        <begin position="10"/>
        <end position="109"/>
    </location>
</feature>
<evidence type="ECO:0000259" key="2">
    <source>
        <dbReference type="Pfam" id="PF03446"/>
    </source>
</evidence>
<evidence type="ECO:0000313" key="3">
    <source>
        <dbReference type="EMBL" id="QXM05147.1"/>
    </source>
</evidence>
<reference evidence="3" key="1">
    <citation type="submission" date="2021-07" db="EMBL/GenBank/DDBJ databases">
        <title>Complete genome sequence of Crassaminicella sp. 143-21, isolated from a deep-sea hydrothermal vent.</title>
        <authorList>
            <person name="Li X."/>
        </authorList>
    </citation>
    <scope>NUCLEOTIDE SEQUENCE</scope>
    <source>
        <strain evidence="3">143-21</strain>
    </source>
</reference>
<dbReference type="RefSeq" id="WP_218281847.1">
    <property type="nucleotide sequence ID" value="NZ_CP078093.1"/>
</dbReference>
<dbReference type="InterPro" id="IPR003421">
    <property type="entry name" value="Opine_DH"/>
</dbReference>
<dbReference type="PANTHER" id="PTHR38015">
    <property type="entry name" value="BLR6086 PROTEIN"/>
    <property type="match status" value="1"/>
</dbReference>
<dbReference type="InterPro" id="IPR051729">
    <property type="entry name" value="Opine/Lysopine_DH"/>
</dbReference>
<gene>
    <name evidence="3" type="ORF">KVH43_06985</name>
</gene>
<dbReference type="InterPro" id="IPR006115">
    <property type="entry name" value="6PGDH_NADP-bd"/>
</dbReference>
<sequence length="376" mass="41649">MKGNLFKELKFAVIGAGHGGQGIAGYLAYKGYKVNLYNRSIERIKKIKQRGYIDLVGDVVGRGILNLVTNSIEQAIKNVDVIMVVLPASAHKFIANNIAPFVTKDQYIVLNPGRTGGALEFKSIIARHNPLKEVCIVEAQTLLFACRALEEGKVKIFSKKEEVKVAALPAVRNHEFINKINEVFPEFTPASSVLETSFNNVGALLHPIPTILNCARIENTKGDFRYYIDGITPAVAKIIEQVDEERIQVARALGVKVMSLKEWLAYTYNAYGNTLCEALKNAKGYWGIQAPMSLDTRYIYEDVPQSLVPIWDMANHLSLQTPTIQAIVHLASILHNTDYYRSGRKVIDMGLEGLSINEIQAFVIDGQVSDSRGVVA</sequence>
<dbReference type="Pfam" id="PF03446">
    <property type="entry name" value="NAD_binding_2"/>
    <property type="match status" value="1"/>
</dbReference>
<dbReference type="Proteomes" id="UP000886818">
    <property type="component" value="Chromosome"/>
</dbReference>
<accession>A0ABX8R9P4</accession>
<name>A0ABX8R9P4_9CLOT</name>